<proteinExistence type="predicted"/>
<dbReference type="EMBL" id="CP053838">
    <property type="protein sequence ID" value="QKF74467.1"/>
    <property type="molecule type" value="Genomic_DNA"/>
</dbReference>
<protein>
    <submittedName>
        <fullName evidence="1">Uncharacterized protein</fullName>
    </submittedName>
</protein>
<geneLocation type="plasmid" evidence="1">
    <name>pAFAEC</name>
</geneLocation>
<name>A0A6M8N939_9BACT</name>
<accession>A0A6M8N939</accession>
<dbReference type="AlphaFoldDB" id="A0A6M8N939"/>
<reference evidence="1" key="1">
    <citation type="submission" date="2020-05" db="EMBL/GenBank/DDBJ databases">
        <title>Complete genome sequencing of Campylobacter and Arcobacter type strains.</title>
        <authorList>
            <person name="Miller W.G."/>
            <person name="Yee E."/>
        </authorList>
    </citation>
    <scope>NUCLEOTIDE SEQUENCE [LARGE SCALE GENOMIC DNA]</scope>
    <source>
        <strain evidence="1">CCUG 66484</strain>
        <plasmid evidence="1">pAFAEC</plasmid>
    </source>
</reference>
<dbReference type="KEGG" id="afc:AFAEC_a0021"/>
<sequence length="128" mass="14671">MLIISLFTLFAIVVIFLIIKEKKSPEFKAYTEDLLFGAKWRWHWAGNTITKLWCYCPSCDATLVYDDSSCRSIYANVKKTDFICENCNSQVVSSVTGGNKSYAIGAAEREIDRRIRTCEYKEVLTNQC</sequence>
<organism evidence="1">
    <name type="scientific">Aliarcobacter faecis</name>
    <dbReference type="NCBI Taxonomy" id="1564138"/>
    <lineage>
        <taxon>Bacteria</taxon>
        <taxon>Pseudomonadati</taxon>
        <taxon>Campylobacterota</taxon>
        <taxon>Epsilonproteobacteria</taxon>
        <taxon>Campylobacterales</taxon>
        <taxon>Arcobacteraceae</taxon>
        <taxon>Aliarcobacter</taxon>
    </lineage>
</organism>
<gene>
    <name evidence="1" type="ORF">AFAEC_a0021</name>
</gene>
<evidence type="ECO:0000313" key="1">
    <source>
        <dbReference type="EMBL" id="QKF74467.1"/>
    </source>
</evidence>
<keyword evidence="1" id="KW-0614">Plasmid</keyword>